<dbReference type="GO" id="GO:0045936">
    <property type="term" value="P:negative regulation of phosphate metabolic process"/>
    <property type="evidence" value="ECO:0007669"/>
    <property type="project" value="InterPro"/>
</dbReference>
<dbReference type="InterPro" id="IPR038078">
    <property type="entry name" value="PhoU-like_sf"/>
</dbReference>
<dbReference type="GO" id="GO:0006817">
    <property type="term" value="P:phosphate ion transport"/>
    <property type="evidence" value="ECO:0007669"/>
    <property type="project" value="UniProtKB-KW"/>
</dbReference>
<dbReference type="InterPro" id="IPR028366">
    <property type="entry name" value="PhoU"/>
</dbReference>
<dbReference type="PANTHER" id="PTHR42930:SF3">
    <property type="entry name" value="PHOSPHATE-SPECIFIC TRANSPORT SYSTEM ACCESSORY PROTEIN PHOU"/>
    <property type="match status" value="1"/>
</dbReference>
<dbReference type="GO" id="GO:0030643">
    <property type="term" value="P:intracellular phosphate ion homeostasis"/>
    <property type="evidence" value="ECO:0007669"/>
    <property type="project" value="InterPro"/>
</dbReference>
<dbReference type="InterPro" id="IPR026022">
    <property type="entry name" value="PhoU_dom"/>
</dbReference>
<dbReference type="Proteomes" id="UP000261080">
    <property type="component" value="Unassembled WGS sequence"/>
</dbReference>
<feature type="domain" description="PhoU" evidence="9">
    <location>
        <begin position="121"/>
        <end position="204"/>
    </location>
</feature>
<dbReference type="GO" id="GO:0005737">
    <property type="term" value="C:cytoplasm"/>
    <property type="evidence" value="ECO:0007669"/>
    <property type="project" value="UniProtKB-SubCell"/>
</dbReference>
<protein>
    <recommendedName>
        <fullName evidence="7">Phosphate-specific transport system accessory protein PhoU</fullName>
    </recommendedName>
</protein>
<keyword evidence="8" id="KW-0175">Coiled coil</keyword>
<dbReference type="SUPFAM" id="SSF109755">
    <property type="entry name" value="PhoU-like"/>
    <property type="match status" value="1"/>
</dbReference>
<evidence type="ECO:0000259" key="9">
    <source>
        <dbReference type="Pfam" id="PF01895"/>
    </source>
</evidence>
<keyword evidence="11" id="KW-1185">Reference proteome</keyword>
<feature type="coiled-coil region" evidence="8">
    <location>
        <begin position="38"/>
        <end position="65"/>
    </location>
</feature>
<keyword evidence="6 7" id="KW-0592">Phosphate transport</keyword>
<evidence type="ECO:0000256" key="2">
    <source>
        <dbReference type="ARBA" id="ARBA00008107"/>
    </source>
</evidence>
<accession>A0A3E3JZ47</accession>
<evidence type="ECO:0000313" key="11">
    <source>
        <dbReference type="Proteomes" id="UP000261080"/>
    </source>
</evidence>
<evidence type="ECO:0000256" key="4">
    <source>
        <dbReference type="ARBA" id="ARBA00022448"/>
    </source>
</evidence>
<evidence type="ECO:0000256" key="5">
    <source>
        <dbReference type="ARBA" id="ARBA00022490"/>
    </source>
</evidence>
<dbReference type="Gene3D" id="1.20.58.220">
    <property type="entry name" value="Phosphate transport system protein phou homolog 2, domain 2"/>
    <property type="match status" value="1"/>
</dbReference>
<evidence type="ECO:0000256" key="3">
    <source>
        <dbReference type="ARBA" id="ARBA00011738"/>
    </source>
</evidence>
<gene>
    <name evidence="10" type="primary">phoU</name>
    <name evidence="10" type="ORF">DW016_13500</name>
</gene>
<dbReference type="OrthoDB" id="9814256at2"/>
<evidence type="ECO:0000256" key="6">
    <source>
        <dbReference type="ARBA" id="ARBA00022592"/>
    </source>
</evidence>
<keyword evidence="5 7" id="KW-0963">Cytoplasm</keyword>
<organism evidence="10 11">
    <name type="scientific">Sellimonas intestinalis</name>
    <dbReference type="NCBI Taxonomy" id="1653434"/>
    <lineage>
        <taxon>Bacteria</taxon>
        <taxon>Bacillati</taxon>
        <taxon>Bacillota</taxon>
        <taxon>Clostridia</taxon>
        <taxon>Lachnospirales</taxon>
        <taxon>Lachnospiraceae</taxon>
        <taxon>Sellimonas</taxon>
    </lineage>
</organism>
<sequence length="228" mass="25756">MRNKFDMQLDSLKEQLTNMGELCEVAITKATEAILEGKEEQAREVILADEEIDQAEKDIERLCLKLLLQQQPVAKDLRQISAALKMITDMERIGDQASDIAEILLSTDLKMEMNNKDIGVMAQAAAKMVRESVRAYVEQNMMLAKKVMTADDEVDRLFDKIRQEIIEYIAKENGDGGEDAVDLIMVAKYLERIGDHATNIAEWVEFSVTGNHRIATEVHERKSAGEVK</sequence>
<dbReference type="PIRSF" id="PIRSF003107">
    <property type="entry name" value="PhoU"/>
    <property type="match status" value="1"/>
</dbReference>
<evidence type="ECO:0000256" key="1">
    <source>
        <dbReference type="ARBA" id="ARBA00004496"/>
    </source>
</evidence>
<dbReference type="RefSeq" id="WP_024733360.1">
    <property type="nucleotide sequence ID" value="NZ_BAABYU010000001.1"/>
</dbReference>
<dbReference type="AlphaFoldDB" id="A0A3E3JZ47"/>
<proteinExistence type="inferred from homology"/>
<dbReference type="FunFam" id="1.20.58.220:FF:000004">
    <property type="entry name" value="Phosphate-specific transport system accessory protein PhoU"/>
    <property type="match status" value="1"/>
</dbReference>
<comment type="subcellular location">
    <subcellularLocation>
        <location evidence="1 7">Cytoplasm</location>
    </subcellularLocation>
</comment>
<dbReference type="EMBL" id="QVLX01000009">
    <property type="protein sequence ID" value="RGE85151.1"/>
    <property type="molecule type" value="Genomic_DNA"/>
</dbReference>
<evidence type="ECO:0000256" key="7">
    <source>
        <dbReference type="PIRNR" id="PIRNR003107"/>
    </source>
</evidence>
<feature type="domain" description="PhoU" evidence="9">
    <location>
        <begin position="16"/>
        <end position="103"/>
    </location>
</feature>
<dbReference type="NCBIfam" id="TIGR02135">
    <property type="entry name" value="phoU_full"/>
    <property type="match status" value="1"/>
</dbReference>
<dbReference type="Pfam" id="PF01895">
    <property type="entry name" value="PhoU"/>
    <property type="match status" value="2"/>
</dbReference>
<comment type="caution">
    <text evidence="10">The sequence shown here is derived from an EMBL/GenBank/DDBJ whole genome shotgun (WGS) entry which is preliminary data.</text>
</comment>
<comment type="function">
    <text evidence="7">Plays a role in the regulation of phosphate uptake.</text>
</comment>
<name>A0A3E3JZ47_9FIRM</name>
<comment type="subunit">
    <text evidence="3 7">Homodimer.</text>
</comment>
<evidence type="ECO:0000256" key="8">
    <source>
        <dbReference type="SAM" id="Coils"/>
    </source>
</evidence>
<dbReference type="PANTHER" id="PTHR42930">
    <property type="entry name" value="PHOSPHATE-SPECIFIC TRANSPORT SYSTEM ACCESSORY PROTEIN PHOU"/>
    <property type="match status" value="1"/>
</dbReference>
<keyword evidence="4 7" id="KW-0813">Transport</keyword>
<comment type="similarity">
    <text evidence="2 7">Belongs to the PhoU family.</text>
</comment>
<reference evidence="10 11" key="1">
    <citation type="submission" date="2018-08" db="EMBL/GenBank/DDBJ databases">
        <title>A genome reference for cultivated species of the human gut microbiota.</title>
        <authorList>
            <person name="Zou Y."/>
            <person name="Xue W."/>
            <person name="Luo G."/>
        </authorList>
    </citation>
    <scope>NUCLEOTIDE SEQUENCE [LARGE SCALE GENOMIC DNA]</scope>
    <source>
        <strain evidence="10 11">AF37-2AT</strain>
    </source>
</reference>
<evidence type="ECO:0000313" key="10">
    <source>
        <dbReference type="EMBL" id="RGE85151.1"/>
    </source>
</evidence>